<organism evidence="5 6">
    <name type="scientific">Nitratireductor thuwali</name>
    <dbReference type="NCBI Taxonomy" id="2267699"/>
    <lineage>
        <taxon>Bacteria</taxon>
        <taxon>Pseudomonadati</taxon>
        <taxon>Pseudomonadota</taxon>
        <taxon>Alphaproteobacteria</taxon>
        <taxon>Hyphomicrobiales</taxon>
        <taxon>Phyllobacteriaceae</taxon>
        <taxon>Nitratireductor</taxon>
    </lineage>
</organism>
<keyword evidence="3" id="KW-0233">DNA recombination</keyword>
<gene>
    <name evidence="5" type="primary">xerC_3</name>
    <name evidence="5" type="ORF">NTH_03579</name>
</gene>
<dbReference type="SUPFAM" id="SSF56349">
    <property type="entry name" value="DNA breaking-rejoining enzymes"/>
    <property type="match status" value="1"/>
</dbReference>
<evidence type="ECO:0000256" key="2">
    <source>
        <dbReference type="ARBA" id="ARBA00023125"/>
    </source>
</evidence>
<dbReference type="CDD" id="cd00796">
    <property type="entry name" value="INT_Rci_Hp1_C"/>
    <property type="match status" value="1"/>
</dbReference>
<keyword evidence="1" id="KW-0229">DNA integration</keyword>
<evidence type="ECO:0000313" key="6">
    <source>
        <dbReference type="Proteomes" id="UP001342418"/>
    </source>
</evidence>
<evidence type="ECO:0000256" key="3">
    <source>
        <dbReference type="ARBA" id="ARBA00023172"/>
    </source>
</evidence>
<sequence length="328" mass="38023">MASIRKRNGKWQVQIRRTGQKAACKTFLMRGDALQWGREQEVQADRTALAVNPSLLRRTTLAKLVERYVREITPRKKSALAEAYVLQAFKRHRICKLSLSDLTSSHFCEYRDERLTVLSPAGLRREFAVIRNVLSVAQSEWGIPLKENPAKNVQLKVGDKRRDRRLRGDELQRLIKASKETRNPYLLSVFLFALETGMRRGEILGMVWRNIDLQRRFVKILETKNGHPRIIPLTAAAISLLARHTRESDRVFPTTGNALRLAWERLTKRAGIEDLHFHDLRHEAISRFFERGLTVPEVASISGHRDPRMLLRYAHADQQRLLEKLDKN</sequence>
<dbReference type="PANTHER" id="PTHR30349">
    <property type="entry name" value="PHAGE INTEGRASE-RELATED"/>
    <property type="match status" value="1"/>
</dbReference>
<dbReference type="InterPro" id="IPR013762">
    <property type="entry name" value="Integrase-like_cat_sf"/>
</dbReference>
<dbReference type="Proteomes" id="UP001342418">
    <property type="component" value="Chromosome"/>
</dbReference>
<dbReference type="PANTHER" id="PTHR30349:SF94">
    <property type="entry name" value="INTEGRASE_RECOMBINASE HI_1414-RELATED"/>
    <property type="match status" value="1"/>
</dbReference>
<feature type="domain" description="Tyr recombinase" evidence="4">
    <location>
        <begin position="165"/>
        <end position="319"/>
    </location>
</feature>
<dbReference type="InterPro" id="IPR050090">
    <property type="entry name" value="Tyrosine_recombinase_XerCD"/>
</dbReference>
<dbReference type="RefSeq" id="WP_338531273.1">
    <property type="nucleotide sequence ID" value="NZ_CP030941.1"/>
</dbReference>
<dbReference type="InterPro" id="IPR002104">
    <property type="entry name" value="Integrase_catalytic"/>
</dbReference>
<dbReference type="Pfam" id="PF00589">
    <property type="entry name" value="Phage_integrase"/>
    <property type="match status" value="1"/>
</dbReference>
<reference evidence="5 6" key="1">
    <citation type="submission" date="2018-07" db="EMBL/GenBank/DDBJ databases">
        <title>Genome sequence of Nitratireductor thuwali#1536.</title>
        <authorList>
            <person name="Michoud G."/>
            <person name="Merlino G."/>
            <person name="Sefrji F.O."/>
            <person name="Daffonchio D."/>
        </authorList>
    </citation>
    <scope>NUCLEOTIDE SEQUENCE [LARGE SCALE GENOMIC DNA]</scope>
    <source>
        <strain evidence="6">Nit1536</strain>
    </source>
</reference>
<name>A0ABY5MP75_9HYPH</name>
<evidence type="ECO:0000259" key="4">
    <source>
        <dbReference type="Pfam" id="PF00589"/>
    </source>
</evidence>
<evidence type="ECO:0000313" key="5">
    <source>
        <dbReference type="EMBL" id="UUP19089.1"/>
    </source>
</evidence>
<dbReference type="Gene3D" id="1.10.150.130">
    <property type="match status" value="1"/>
</dbReference>
<accession>A0ABY5MP75</accession>
<dbReference type="InterPro" id="IPR011010">
    <property type="entry name" value="DNA_brk_join_enz"/>
</dbReference>
<keyword evidence="2" id="KW-0238">DNA-binding</keyword>
<protein>
    <submittedName>
        <fullName evidence="5">Tyrosine recombinase XerC</fullName>
    </submittedName>
</protein>
<dbReference type="InterPro" id="IPR010998">
    <property type="entry name" value="Integrase_recombinase_N"/>
</dbReference>
<proteinExistence type="predicted"/>
<dbReference type="Gene3D" id="1.10.443.10">
    <property type="entry name" value="Intergrase catalytic core"/>
    <property type="match status" value="1"/>
</dbReference>
<keyword evidence="6" id="KW-1185">Reference proteome</keyword>
<evidence type="ECO:0000256" key="1">
    <source>
        <dbReference type="ARBA" id="ARBA00022908"/>
    </source>
</evidence>
<dbReference type="EMBL" id="CP030941">
    <property type="protein sequence ID" value="UUP19089.1"/>
    <property type="molecule type" value="Genomic_DNA"/>
</dbReference>